<dbReference type="InterPro" id="IPR033753">
    <property type="entry name" value="GCV_H/Fam206"/>
</dbReference>
<feature type="domain" description="Lipoyl-binding" evidence="3">
    <location>
        <begin position="30"/>
        <end position="111"/>
    </location>
</feature>
<dbReference type="PANTHER" id="PTHR11715">
    <property type="entry name" value="GLYCINE CLEAVAGE SYSTEM H PROTEIN"/>
    <property type="match status" value="1"/>
</dbReference>
<proteinExistence type="inferred from homology"/>
<protein>
    <submittedName>
        <fullName evidence="4">Glycine cleavage system protein H</fullName>
    </submittedName>
</protein>
<comment type="caution">
    <text evidence="4">The sequence shown here is derived from an EMBL/GenBank/DDBJ whole genome shotgun (WGS) entry which is preliminary data.</text>
</comment>
<sequence>MAFVYACELPDHLWFDVERDVWVQPWEDGTVRLGMTDPAQTRAGRIVYVRVRVGRTIAAGKSVATIESGKWVGPFPSPLSGTVLSANPKVMADPNVINRDPYGQGWLVQLRPSDATWREASGLLCGSDAVSAYRTKLAAEGLTCLRCADSNGEIGPPQTERTI</sequence>
<dbReference type="Pfam" id="PF01597">
    <property type="entry name" value="GCV_H"/>
    <property type="match status" value="1"/>
</dbReference>
<dbReference type="GO" id="GO:0019464">
    <property type="term" value="P:glycine decarboxylation via glycine cleavage system"/>
    <property type="evidence" value="ECO:0007669"/>
    <property type="project" value="InterPro"/>
</dbReference>
<dbReference type="PROSITE" id="PS00189">
    <property type="entry name" value="LIPOYL"/>
    <property type="match status" value="1"/>
</dbReference>
<accession>A0A2T2WG32</accession>
<evidence type="ECO:0000313" key="5">
    <source>
        <dbReference type="Proteomes" id="UP000241848"/>
    </source>
</evidence>
<comment type="similarity">
    <text evidence="1">Belongs to the GcvH family.</text>
</comment>
<name>A0A2T2WG32_9FIRM</name>
<evidence type="ECO:0000256" key="2">
    <source>
        <dbReference type="ARBA" id="ARBA00022823"/>
    </source>
</evidence>
<dbReference type="CDD" id="cd06848">
    <property type="entry name" value="GCS_H"/>
    <property type="match status" value="1"/>
</dbReference>
<gene>
    <name evidence="4" type="ORF">C7B45_11735</name>
</gene>
<dbReference type="EMBL" id="PXYV01000039">
    <property type="protein sequence ID" value="PSR21207.1"/>
    <property type="molecule type" value="Genomic_DNA"/>
</dbReference>
<evidence type="ECO:0000259" key="3">
    <source>
        <dbReference type="PROSITE" id="PS50968"/>
    </source>
</evidence>
<organism evidence="4 5">
    <name type="scientific">Sulfobacillus acidophilus</name>
    <dbReference type="NCBI Taxonomy" id="53633"/>
    <lineage>
        <taxon>Bacteria</taxon>
        <taxon>Bacillati</taxon>
        <taxon>Bacillota</taxon>
        <taxon>Clostridia</taxon>
        <taxon>Eubacteriales</taxon>
        <taxon>Clostridiales Family XVII. Incertae Sedis</taxon>
        <taxon>Sulfobacillus</taxon>
    </lineage>
</organism>
<keyword evidence="2" id="KW-0450">Lipoyl</keyword>
<dbReference type="Gene3D" id="2.40.50.100">
    <property type="match status" value="1"/>
</dbReference>
<dbReference type="AlphaFoldDB" id="A0A2T2WG32"/>
<dbReference type="SUPFAM" id="SSF51230">
    <property type="entry name" value="Single hybrid motif"/>
    <property type="match status" value="1"/>
</dbReference>
<dbReference type="InterPro" id="IPR003016">
    <property type="entry name" value="2-oxoA_DH_lipoyl-BS"/>
</dbReference>
<reference evidence="4 5" key="1">
    <citation type="journal article" date="2014" name="BMC Genomics">
        <title>Comparison of environmental and isolate Sulfobacillus genomes reveals diverse carbon, sulfur, nitrogen, and hydrogen metabolisms.</title>
        <authorList>
            <person name="Justice N.B."/>
            <person name="Norman A."/>
            <person name="Brown C.T."/>
            <person name="Singh A."/>
            <person name="Thomas B.C."/>
            <person name="Banfield J.F."/>
        </authorList>
    </citation>
    <scope>NUCLEOTIDE SEQUENCE [LARGE SCALE GENOMIC DNA]</scope>
    <source>
        <strain evidence="4">AMDSBA3</strain>
    </source>
</reference>
<dbReference type="GO" id="GO:0005829">
    <property type="term" value="C:cytosol"/>
    <property type="evidence" value="ECO:0007669"/>
    <property type="project" value="TreeGrafter"/>
</dbReference>
<dbReference type="InterPro" id="IPR000089">
    <property type="entry name" value="Biotin_lipoyl"/>
</dbReference>
<dbReference type="GO" id="GO:0009249">
    <property type="term" value="P:protein lipoylation"/>
    <property type="evidence" value="ECO:0007669"/>
    <property type="project" value="TreeGrafter"/>
</dbReference>
<dbReference type="InterPro" id="IPR011053">
    <property type="entry name" value="Single_hybrid_motif"/>
</dbReference>
<dbReference type="GO" id="GO:0005960">
    <property type="term" value="C:glycine cleavage complex"/>
    <property type="evidence" value="ECO:0007669"/>
    <property type="project" value="InterPro"/>
</dbReference>
<evidence type="ECO:0000313" key="4">
    <source>
        <dbReference type="EMBL" id="PSR21207.1"/>
    </source>
</evidence>
<evidence type="ECO:0000256" key="1">
    <source>
        <dbReference type="ARBA" id="ARBA00009249"/>
    </source>
</evidence>
<dbReference type="InterPro" id="IPR002930">
    <property type="entry name" value="GCV_H"/>
</dbReference>
<dbReference type="Proteomes" id="UP000241848">
    <property type="component" value="Unassembled WGS sequence"/>
</dbReference>
<dbReference type="PROSITE" id="PS50968">
    <property type="entry name" value="BIOTINYL_LIPOYL"/>
    <property type="match status" value="1"/>
</dbReference>
<dbReference type="PANTHER" id="PTHR11715:SF3">
    <property type="entry name" value="GLYCINE CLEAVAGE SYSTEM H PROTEIN-RELATED"/>
    <property type="match status" value="1"/>
</dbReference>